<dbReference type="InParanoid" id="A0A2P6MMN8"/>
<evidence type="ECO:0000313" key="2">
    <source>
        <dbReference type="Proteomes" id="UP000241769"/>
    </source>
</evidence>
<name>A0A2P6MMN8_9EUKA</name>
<comment type="caution">
    <text evidence="1">The sequence shown here is derived from an EMBL/GenBank/DDBJ whole genome shotgun (WGS) entry which is preliminary data.</text>
</comment>
<reference evidence="1 2" key="1">
    <citation type="journal article" date="2018" name="Genome Biol. Evol.">
        <title>Multiple Roots of Fruiting Body Formation in Amoebozoa.</title>
        <authorList>
            <person name="Hillmann F."/>
            <person name="Forbes G."/>
            <person name="Novohradska S."/>
            <person name="Ferling I."/>
            <person name="Riege K."/>
            <person name="Groth M."/>
            <person name="Westermann M."/>
            <person name="Marz M."/>
            <person name="Spaller T."/>
            <person name="Winckler T."/>
            <person name="Schaap P."/>
            <person name="Glockner G."/>
        </authorList>
    </citation>
    <scope>NUCLEOTIDE SEQUENCE [LARGE SCALE GENOMIC DNA]</scope>
    <source>
        <strain evidence="1 2">Jena</strain>
    </source>
</reference>
<accession>A0A2P6MMN8</accession>
<dbReference type="AlphaFoldDB" id="A0A2P6MMN8"/>
<organism evidence="1 2">
    <name type="scientific">Planoprotostelium fungivorum</name>
    <dbReference type="NCBI Taxonomy" id="1890364"/>
    <lineage>
        <taxon>Eukaryota</taxon>
        <taxon>Amoebozoa</taxon>
        <taxon>Evosea</taxon>
        <taxon>Variosea</taxon>
        <taxon>Cavosteliida</taxon>
        <taxon>Cavosteliaceae</taxon>
        <taxon>Planoprotostelium</taxon>
    </lineage>
</organism>
<proteinExistence type="predicted"/>
<protein>
    <submittedName>
        <fullName evidence="1">Uncharacterized protein</fullName>
    </submittedName>
</protein>
<dbReference type="Proteomes" id="UP000241769">
    <property type="component" value="Unassembled WGS sequence"/>
</dbReference>
<sequence>MIWNSKLPVGANLPVLRSVREFQNYFVVDAQLTQLSAFVRPNILLQSSALLEKSMVNLEKPYIFAGRTLEMSKYRPIIQQGLNIVMSIAAIIPDHSRKSSHHKVDTNVSTSVRAFYNAVRLNILNNYPIWPKYRALGMLLQVLNFTLSGAFTTRFNFTGLNYSPLRTDLIADFSSNF</sequence>
<gene>
    <name evidence="1" type="ORF">PROFUN_16956</name>
</gene>
<keyword evidence="2" id="KW-1185">Reference proteome</keyword>
<feature type="non-terminal residue" evidence="1">
    <location>
        <position position="177"/>
    </location>
</feature>
<dbReference type="EMBL" id="MDYQ01000725">
    <property type="protein sequence ID" value="PRP72970.1"/>
    <property type="molecule type" value="Genomic_DNA"/>
</dbReference>
<evidence type="ECO:0000313" key="1">
    <source>
        <dbReference type="EMBL" id="PRP72970.1"/>
    </source>
</evidence>